<evidence type="ECO:0000313" key="5">
    <source>
        <dbReference type="Proteomes" id="UP000034004"/>
    </source>
</evidence>
<evidence type="ECO:0000313" key="4">
    <source>
        <dbReference type="EMBL" id="KKP62055.1"/>
    </source>
</evidence>
<feature type="domain" description="Nitroreductase" evidence="3">
    <location>
        <begin position="24"/>
        <end position="162"/>
    </location>
</feature>
<evidence type="ECO:0000256" key="1">
    <source>
        <dbReference type="ARBA" id="ARBA00007118"/>
    </source>
</evidence>
<reference evidence="4 5" key="1">
    <citation type="journal article" date="2015" name="Nature">
        <title>rRNA introns, odd ribosomes, and small enigmatic genomes across a large radiation of phyla.</title>
        <authorList>
            <person name="Brown C.T."/>
            <person name="Hug L.A."/>
            <person name="Thomas B.C."/>
            <person name="Sharon I."/>
            <person name="Castelle C.J."/>
            <person name="Singh A."/>
            <person name="Wilkins M.J."/>
            <person name="Williams K.H."/>
            <person name="Banfield J.F."/>
        </authorList>
    </citation>
    <scope>NUCLEOTIDE SEQUENCE [LARGE SCALE GENOMIC DNA]</scope>
</reference>
<sequence length="192" mass="22476">MTTQKEIIKIRKPQPDYPVMKAINDRFSPRYFSDEKVKSSDINLIFEAARFAPSGWNFQPWYFYWAKKGDASYGKIISCLAKYNRFAKTAPVLIVACFIKKFKGKKTYYRHDLGAAVMSLVLQAQHLGYYCRQMGDFNKNKLVKLFNIDINHFPFVVIALGKLGDYKNIDNKLLKRELDPRPRKKDFVKKLD</sequence>
<dbReference type="STRING" id="1618484.UR56_C0007G0038"/>
<accession>A0A0G0DFV5</accession>
<dbReference type="Gene3D" id="3.40.109.10">
    <property type="entry name" value="NADH Oxidase"/>
    <property type="match status" value="1"/>
</dbReference>
<dbReference type="SUPFAM" id="SSF55469">
    <property type="entry name" value="FMN-dependent nitroreductase-like"/>
    <property type="match status" value="1"/>
</dbReference>
<dbReference type="InterPro" id="IPR029479">
    <property type="entry name" value="Nitroreductase"/>
</dbReference>
<organism evidence="4 5">
    <name type="scientific">Candidatus Roizmanbacteria bacterium GW2011_GWC2_34_23</name>
    <dbReference type="NCBI Taxonomy" id="1618484"/>
    <lineage>
        <taxon>Bacteria</taxon>
        <taxon>Candidatus Roizmaniibacteriota</taxon>
    </lineage>
</organism>
<dbReference type="GO" id="GO:0016491">
    <property type="term" value="F:oxidoreductase activity"/>
    <property type="evidence" value="ECO:0007669"/>
    <property type="project" value="UniProtKB-KW"/>
</dbReference>
<dbReference type="Pfam" id="PF00881">
    <property type="entry name" value="Nitroreductase"/>
    <property type="match status" value="1"/>
</dbReference>
<name>A0A0G0DFV5_9BACT</name>
<keyword evidence="2" id="KW-0560">Oxidoreductase</keyword>
<dbReference type="AlphaFoldDB" id="A0A0G0DFV5"/>
<evidence type="ECO:0000259" key="3">
    <source>
        <dbReference type="Pfam" id="PF00881"/>
    </source>
</evidence>
<gene>
    <name evidence="4" type="ORF">UR56_C0007G0038</name>
</gene>
<dbReference type="PANTHER" id="PTHR43673">
    <property type="entry name" value="NAD(P)H NITROREDUCTASE YDGI-RELATED"/>
    <property type="match status" value="1"/>
</dbReference>
<comment type="caution">
    <text evidence="4">The sequence shown here is derived from an EMBL/GenBank/DDBJ whole genome shotgun (WGS) entry which is preliminary data.</text>
</comment>
<comment type="similarity">
    <text evidence="1">Belongs to the nitroreductase family.</text>
</comment>
<evidence type="ECO:0000256" key="2">
    <source>
        <dbReference type="ARBA" id="ARBA00023002"/>
    </source>
</evidence>
<dbReference type="Proteomes" id="UP000034004">
    <property type="component" value="Unassembled WGS sequence"/>
</dbReference>
<dbReference type="CDD" id="cd02138">
    <property type="entry name" value="TdsD-like"/>
    <property type="match status" value="1"/>
</dbReference>
<dbReference type="EMBL" id="LBPR01000007">
    <property type="protein sequence ID" value="KKP62055.1"/>
    <property type="molecule type" value="Genomic_DNA"/>
</dbReference>
<dbReference type="InterPro" id="IPR000415">
    <property type="entry name" value="Nitroreductase-like"/>
</dbReference>
<proteinExistence type="inferred from homology"/>
<dbReference type="PANTHER" id="PTHR43673:SF10">
    <property type="entry name" value="NADH DEHYDROGENASE_NAD(P)H NITROREDUCTASE XCC3605-RELATED"/>
    <property type="match status" value="1"/>
</dbReference>
<protein>
    <submittedName>
        <fullName evidence="4">Nitroreductase</fullName>
    </submittedName>
</protein>